<name>A0A7V0Z4L3_UNCW3</name>
<dbReference type="EMBL" id="DSKY01000007">
    <property type="protein sequence ID" value="HDY58404.1"/>
    <property type="molecule type" value="Genomic_DNA"/>
</dbReference>
<proteinExistence type="predicted"/>
<accession>A0A7V0Z4L3</accession>
<dbReference type="PANTHER" id="PTHR34374">
    <property type="entry name" value="LARGE RIBOSOMAL RNA SUBUNIT ACCUMULATION PROTEIN YCED HOMOLOG 1, CHLOROPLASTIC"/>
    <property type="match status" value="1"/>
</dbReference>
<reference evidence="1" key="1">
    <citation type="journal article" date="2020" name="mSystems">
        <title>Genome- and Community-Level Interaction Insights into Carbon Utilization and Element Cycling Functions of Hydrothermarchaeota in Hydrothermal Sediment.</title>
        <authorList>
            <person name="Zhou Z."/>
            <person name="Liu Y."/>
            <person name="Xu W."/>
            <person name="Pan J."/>
            <person name="Luo Z.H."/>
            <person name="Li M."/>
        </authorList>
    </citation>
    <scope>NUCLEOTIDE SEQUENCE [LARGE SCALE GENOMIC DNA]</scope>
    <source>
        <strain evidence="1">SpSt-258</strain>
    </source>
</reference>
<organism evidence="1">
    <name type="scientific">candidate division WOR-3 bacterium</name>
    <dbReference type="NCBI Taxonomy" id="2052148"/>
    <lineage>
        <taxon>Bacteria</taxon>
        <taxon>Bacteria division WOR-3</taxon>
    </lineage>
</organism>
<dbReference type="InterPro" id="IPR003772">
    <property type="entry name" value="YceD"/>
</dbReference>
<sequence>MSGSKKEGVENIGKSRLSIPLIEIKEREVLEFDDLEEKELNLSENRYFNSLKIINVRIILTKKALGVSADFNIQFNVELVCARCLITFKQQFNESLHLDYAAGRDPLLSSEKVELKPGDIDRVYYTGPDIDLGIGIREAIILAIPPAPLCNKECKGICPLCGKNLNKEKCNCKNIKSCLFTPKTKKWLAL</sequence>
<comment type="caution">
    <text evidence="1">The sequence shown here is derived from an EMBL/GenBank/DDBJ whole genome shotgun (WGS) entry which is preliminary data.</text>
</comment>
<protein>
    <submittedName>
        <fullName evidence="1">DUF177 domain-containing protein</fullName>
    </submittedName>
</protein>
<gene>
    <name evidence="1" type="ORF">ENP86_02470</name>
</gene>
<dbReference type="PANTHER" id="PTHR34374:SF1">
    <property type="entry name" value="LARGE RIBOSOMAL RNA SUBUNIT ACCUMULATION PROTEIN YCED HOMOLOG 1, CHLOROPLASTIC"/>
    <property type="match status" value="1"/>
</dbReference>
<evidence type="ECO:0000313" key="1">
    <source>
        <dbReference type="EMBL" id="HDY58404.1"/>
    </source>
</evidence>
<dbReference type="AlphaFoldDB" id="A0A7V0Z4L3"/>
<dbReference type="Pfam" id="PF02620">
    <property type="entry name" value="YceD"/>
    <property type="match status" value="1"/>
</dbReference>